<dbReference type="Proteomes" id="UP001295684">
    <property type="component" value="Unassembled WGS sequence"/>
</dbReference>
<gene>
    <name evidence="2" type="ORF">ECRASSUSDP1_LOCUS7245</name>
</gene>
<keyword evidence="1" id="KW-1133">Transmembrane helix</keyword>
<keyword evidence="1" id="KW-0472">Membrane</keyword>
<proteinExistence type="predicted"/>
<protein>
    <submittedName>
        <fullName evidence="2">Uncharacterized protein</fullName>
    </submittedName>
</protein>
<keyword evidence="3" id="KW-1185">Reference proteome</keyword>
<dbReference type="EMBL" id="CAMPGE010007052">
    <property type="protein sequence ID" value="CAI2365976.1"/>
    <property type="molecule type" value="Genomic_DNA"/>
</dbReference>
<reference evidence="2" key="1">
    <citation type="submission" date="2023-07" db="EMBL/GenBank/DDBJ databases">
        <authorList>
            <consortium name="AG Swart"/>
            <person name="Singh M."/>
            <person name="Singh A."/>
            <person name="Seah K."/>
            <person name="Emmerich C."/>
        </authorList>
    </citation>
    <scope>NUCLEOTIDE SEQUENCE</scope>
    <source>
        <strain evidence="2">DP1</strain>
    </source>
</reference>
<feature type="transmembrane region" description="Helical" evidence="1">
    <location>
        <begin position="158"/>
        <end position="176"/>
    </location>
</feature>
<feature type="transmembrane region" description="Helical" evidence="1">
    <location>
        <begin position="131"/>
        <end position="151"/>
    </location>
</feature>
<sequence length="179" mass="20182">MNSGIFGSFIRSMTSFIETCCLFGMGFEKRLFWRLSSADSFNKLLISLFSEGSSFSQSLSSIQCFSILGIIFRWISVACGSYFILFTLFLFSSLLKSHPRDLHFNSSPSPMSCGRSYLADLLILGLLNDDIFMLVLSLSLIFTLLVAAFSLKKSSERFSSKFVNSILSIFIIYQLSFPY</sequence>
<evidence type="ECO:0000313" key="2">
    <source>
        <dbReference type="EMBL" id="CAI2365976.1"/>
    </source>
</evidence>
<feature type="transmembrane region" description="Helical" evidence="1">
    <location>
        <begin position="71"/>
        <end position="95"/>
    </location>
</feature>
<evidence type="ECO:0000256" key="1">
    <source>
        <dbReference type="SAM" id="Phobius"/>
    </source>
</evidence>
<feature type="transmembrane region" description="Helical" evidence="1">
    <location>
        <begin position="6"/>
        <end position="27"/>
    </location>
</feature>
<comment type="caution">
    <text evidence="2">The sequence shown here is derived from an EMBL/GenBank/DDBJ whole genome shotgun (WGS) entry which is preliminary data.</text>
</comment>
<evidence type="ECO:0000313" key="3">
    <source>
        <dbReference type="Proteomes" id="UP001295684"/>
    </source>
</evidence>
<keyword evidence="1" id="KW-0812">Transmembrane</keyword>
<name>A0AAD1UB84_EUPCR</name>
<organism evidence="2 3">
    <name type="scientific">Euplotes crassus</name>
    <dbReference type="NCBI Taxonomy" id="5936"/>
    <lineage>
        <taxon>Eukaryota</taxon>
        <taxon>Sar</taxon>
        <taxon>Alveolata</taxon>
        <taxon>Ciliophora</taxon>
        <taxon>Intramacronucleata</taxon>
        <taxon>Spirotrichea</taxon>
        <taxon>Hypotrichia</taxon>
        <taxon>Euplotida</taxon>
        <taxon>Euplotidae</taxon>
        <taxon>Moneuplotes</taxon>
    </lineage>
</organism>
<accession>A0AAD1UB84</accession>
<dbReference type="AlphaFoldDB" id="A0AAD1UB84"/>